<keyword evidence="3" id="KW-0804">Transcription</keyword>
<evidence type="ECO:0000313" key="5">
    <source>
        <dbReference type="EMBL" id="PAX08937.1"/>
    </source>
</evidence>
<evidence type="ECO:0000313" key="6">
    <source>
        <dbReference type="Proteomes" id="UP000218151"/>
    </source>
</evidence>
<evidence type="ECO:0000256" key="3">
    <source>
        <dbReference type="ARBA" id="ARBA00023163"/>
    </source>
</evidence>
<evidence type="ECO:0000259" key="4">
    <source>
        <dbReference type="PROSITE" id="PS50995"/>
    </source>
</evidence>
<name>A0A2A2SI36_9SPHN</name>
<dbReference type="AlphaFoldDB" id="A0A2A2SI36"/>
<dbReference type="PROSITE" id="PS01117">
    <property type="entry name" value="HTH_MARR_1"/>
    <property type="match status" value="1"/>
</dbReference>
<proteinExistence type="predicted"/>
<dbReference type="PRINTS" id="PR00598">
    <property type="entry name" value="HTHMARR"/>
</dbReference>
<dbReference type="PANTHER" id="PTHR33164">
    <property type="entry name" value="TRANSCRIPTIONAL REGULATOR, MARR FAMILY"/>
    <property type="match status" value="1"/>
</dbReference>
<dbReference type="GO" id="GO:0006950">
    <property type="term" value="P:response to stress"/>
    <property type="evidence" value="ECO:0007669"/>
    <property type="project" value="TreeGrafter"/>
</dbReference>
<reference evidence="6" key="1">
    <citation type="submission" date="2017-09" db="EMBL/GenBank/DDBJ databases">
        <authorList>
            <person name="Feng G."/>
            <person name="Zhu H."/>
        </authorList>
    </citation>
    <scope>NUCLEOTIDE SEQUENCE [LARGE SCALE GENOMIC DNA]</scope>
    <source>
        <strain evidence="6">1PNM-20</strain>
    </source>
</reference>
<dbReference type="InterPro" id="IPR023187">
    <property type="entry name" value="Tscrpt_reg_MarR-type_CS"/>
</dbReference>
<dbReference type="InterPro" id="IPR000835">
    <property type="entry name" value="HTH_MarR-typ"/>
</dbReference>
<keyword evidence="2" id="KW-0238">DNA-binding</keyword>
<dbReference type="OrthoDB" id="9799368at2"/>
<evidence type="ECO:0000256" key="1">
    <source>
        <dbReference type="ARBA" id="ARBA00023015"/>
    </source>
</evidence>
<accession>A0A2A2SI36</accession>
<organism evidence="5 6">
    <name type="scientific">Sphingomonas lenta</name>
    <dbReference type="NCBI Taxonomy" id="1141887"/>
    <lineage>
        <taxon>Bacteria</taxon>
        <taxon>Pseudomonadati</taxon>
        <taxon>Pseudomonadota</taxon>
        <taxon>Alphaproteobacteria</taxon>
        <taxon>Sphingomonadales</taxon>
        <taxon>Sphingomonadaceae</taxon>
        <taxon>Sphingomonas</taxon>
    </lineage>
</organism>
<dbReference type="EMBL" id="NSLI01000002">
    <property type="protein sequence ID" value="PAX08937.1"/>
    <property type="molecule type" value="Genomic_DNA"/>
</dbReference>
<dbReference type="InterPro" id="IPR039422">
    <property type="entry name" value="MarR/SlyA-like"/>
</dbReference>
<dbReference type="InterPro" id="IPR036388">
    <property type="entry name" value="WH-like_DNA-bd_sf"/>
</dbReference>
<evidence type="ECO:0000256" key="2">
    <source>
        <dbReference type="ARBA" id="ARBA00023125"/>
    </source>
</evidence>
<dbReference type="InterPro" id="IPR036390">
    <property type="entry name" value="WH_DNA-bd_sf"/>
</dbReference>
<dbReference type="GO" id="GO:0003700">
    <property type="term" value="F:DNA-binding transcription factor activity"/>
    <property type="evidence" value="ECO:0007669"/>
    <property type="project" value="InterPro"/>
</dbReference>
<keyword evidence="1" id="KW-0805">Transcription regulation</keyword>
<sequence length="184" mass="20709">MTMPLRPPPAQYLRDDAIRGGMDLLFFARRSHLAHADAELAARGLGRAHHRLLYFVGRYSDLSVSDLLKILGVTKQSLGRVMKDLIERGLIVARPGTQDRRRRLLALTPEGQKLEANLFDDLKRNMARAYHEAGETAVTGYWILMQHLMNGEARDQFSRLRAAMRTRVSDQADGSSSLVRQGSP</sequence>
<dbReference type="PROSITE" id="PS50995">
    <property type="entry name" value="HTH_MARR_2"/>
    <property type="match status" value="1"/>
</dbReference>
<dbReference type="Pfam" id="PF12802">
    <property type="entry name" value="MarR_2"/>
    <property type="match status" value="1"/>
</dbReference>
<dbReference type="SMART" id="SM00347">
    <property type="entry name" value="HTH_MARR"/>
    <property type="match status" value="1"/>
</dbReference>
<dbReference type="Proteomes" id="UP000218151">
    <property type="component" value="Unassembled WGS sequence"/>
</dbReference>
<dbReference type="Gene3D" id="1.10.10.10">
    <property type="entry name" value="Winged helix-like DNA-binding domain superfamily/Winged helix DNA-binding domain"/>
    <property type="match status" value="1"/>
</dbReference>
<gene>
    <name evidence="5" type="ORF">CKY28_06195</name>
</gene>
<feature type="domain" description="HTH marR-type" evidence="4">
    <location>
        <begin position="1"/>
        <end position="150"/>
    </location>
</feature>
<keyword evidence="6" id="KW-1185">Reference proteome</keyword>
<comment type="caution">
    <text evidence="5">The sequence shown here is derived from an EMBL/GenBank/DDBJ whole genome shotgun (WGS) entry which is preliminary data.</text>
</comment>
<dbReference type="GO" id="GO:0003677">
    <property type="term" value="F:DNA binding"/>
    <property type="evidence" value="ECO:0007669"/>
    <property type="project" value="UniProtKB-KW"/>
</dbReference>
<dbReference type="SUPFAM" id="SSF46785">
    <property type="entry name" value="Winged helix' DNA-binding domain"/>
    <property type="match status" value="1"/>
</dbReference>
<dbReference type="PANTHER" id="PTHR33164:SF44">
    <property type="entry name" value="TRANSCRIPTIONAL REGULATORY PROTEIN"/>
    <property type="match status" value="1"/>
</dbReference>
<protein>
    <submittedName>
        <fullName evidence="5">MarR family transcriptional regulator</fullName>
    </submittedName>
</protein>